<gene>
    <name evidence="2" type="ORF">V8G54_028768</name>
</gene>
<name>A0AAQ3MSM1_VIGMU</name>
<sequence length="363" mass="39608">MAEEKSEGVEKETMSPWEQHAAVINLPRFDYNAPSSLLRNSHSGFLITCTLSSVTSSSSSFSHSFPFPFHFRHFLFLFAEREKSATKEAIAILRKFVKPGHFDSSNNLNENSISKRRKLIDDAGEECLDSKETESATAASGDGKLSSAVKAGPDRDGVTDLSLVKLTRNGLLLLTFPSHTQPDTVNIVSNIIQALESGNGSLLGEHIFYCSWCHRIFPIQATCSLNEKELQEVVSMLVKKFVAAKQDKLQRPLKFAVGFNRRGIEETTSAKGNSNDSKAFSLLDRNKCFGVVASAVNHVVEDSVVDLRSPELSVLVELLPLSGVPNGSRIVAVSVLPSNLVSTKPRLCIKALTSNTKEASLAP</sequence>
<dbReference type="SUPFAM" id="SSF143437">
    <property type="entry name" value="THUMP domain-like"/>
    <property type="match status" value="1"/>
</dbReference>
<dbReference type="PANTHER" id="PTHR13452:SF13">
    <property type="entry name" value="OS02G0672400 PROTEIN"/>
    <property type="match status" value="1"/>
</dbReference>
<dbReference type="AlphaFoldDB" id="A0AAQ3MSM1"/>
<evidence type="ECO:0000313" key="2">
    <source>
        <dbReference type="EMBL" id="WVY96617.1"/>
    </source>
</evidence>
<dbReference type="EMBL" id="CP144692">
    <property type="protein sequence ID" value="WVY96617.1"/>
    <property type="molecule type" value="Genomic_DNA"/>
</dbReference>
<evidence type="ECO:0000313" key="3">
    <source>
        <dbReference type="Proteomes" id="UP001374535"/>
    </source>
</evidence>
<evidence type="ECO:0000256" key="1">
    <source>
        <dbReference type="SAM" id="MobiDB-lite"/>
    </source>
</evidence>
<feature type="region of interest" description="Disordered" evidence="1">
    <location>
        <begin position="131"/>
        <end position="151"/>
    </location>
</feature>
<dbReference type="PANTHER" id="PTHR13452">
    <property type="entry name" value="THUMP DOMAIN CONTAINING PROTEIN 1-RELATED"/>
    <property type="match status" value="1"/>
</dbReference>
<evidence type="ECO:0008006" key="4">
    <source>
        <dbReference type="Google" id="ProtNLM"/>
    </source>
</evidence>
<proteinExistence type="predicted"/>
<dbReference type="InterPro" id="IPR040183">
    <property type="entry name" value="THUMPD1-like"/>
</dbReference>
<protein>
    <recommendedName>
        <fullName evidence="4">THUMP domain-containing protein</fullName>
    </recommendedName>
</protein>
<organism evidence="2 3">
    <name type="scientific">Vigna mungo</name>
    <name type="common">Black gram</name>
    <name type="synonym">Phaseolus mungo</name>
    <dbReference type="NCBI Taxonomy" id="3915"/>
    <lineage>
        <taxon>Eukaryota</taxon>
        <taxon>Viridiplantae</taxon>
        <taxon>Streptophyta</taxon>
        <taxon>Embryophyta</taxon>
        <taxon>Tracheophyta</taxon>
        <taxon>Spermatophyta</taxon>
        <taxon>Magnoliopsida</taxon>
        <taxon>eudicotyledons</taxon>
        <taxon>Gunneridae</taxon>
        <taxon>Pentapetalae</taxon>
        <taxon>rosids</taxon>
        <taxon>fabids</taxon>
        <taxon>Fabales</taxon>
        <taxon>Fabaceae</taxon>
        <taxon>Papilionoideae</taxon>
        <taxon>50 kb inversion clade</taxon>
        <taxon>NPAAA clade</taxon>
        <taxon>indigoferoid/millettioid clade</taxon>
        <taxon>Phaseoleae</taxon>
        <taxon>Vigna</taxon>
    </lineage>
</organism>
<dbReference type="GO" id="GO:0003723">
    <property type="term" value="F:RNA binding"/>
    <property type="evidence" value="ECO:0007669"/>
    <property type="project" value="InterPro"/>
</dbReference>
<dbReference type="GO" id="GO:0006400">
    <property type="term" value="P:tRNA modification"/>
    <property type="evidence" value="ECO:0007669"/>
    <property type="project" value="InterPro"/>
</dbReference>
<accession>A0AAQ3MSM1</accession>
<keyword evidence="3" id="KW-1185">Reference proteome</keyword>
<dbReference type="Proteomes" id="UP001374535">
    <property type="component" value="Chromosome 9"/>
</dbReference>
<reference evidence="2 3" key="1">
    <citation type="journal article" date="2023" name="Life. Sci Alliance">
        <title>Evolutionary insights into 3D genome organization and epigenetic landscape of Vigna mungo.</title>
        <authorList>
            <person name="Junaid A."/>
            <person name="Singh B."/>
            <person name="Bhatia S."/>
        </authorList>
    </citation>
    <scope>NUCLEOTIDE SEQUENCE [LARGE SCALE GENOMIC DNA]</scope>
    <source>
        <strain evidence="2">Urdbean</strain>
    </source>
</reference>